<keyword evidence="2" id="KW-0732">Signal</keyword>
<feature type="compositionally biased region" description="Low complexity" evidence="1">
    <location>
        <begin position="112"/>
        <end position="197"/>
    </location>
</feature>
<dbReference type="OrthoDB" id="3362246at2759"/>
<dbReference type="AlphaFoldDB" id="A0A9P6NQG1"/>
<evidence type="ECO:0000313" key="3">
    <source>
        <dbReference type="EMBL" id="KAG0150149.1"/>
    </source>
</evidence>
<comment type="caution">
    <text evidence="3">The sequence shown here is derived from an EMBL/GenBank/DDBJ whole genome shotgun (WGS) entry which is preliminary data.</text>
</comment>
<dbReference type="EMBL" id="MU167222">
    <property type="protein sequence ID" value="KAG0150149.1"/>
    <property type="molecule type" value="Genomic_DNA"/>
</dbReference>
<name>A0A9P6NQG1_9BASI</name>
<evidence type="ECO:0000256" key="1">
    <source>
        <dbReference type="SAM" id="MobiDB-lite"/>
    </source>
</evidence>
<evidence type="ECO:0000313" key="4">
    <source>
        <dbReference type="Proteomes" id="UP000886653"/>
    </source>
</evidence>
<reference evidence="3" key="1">
    <citation type="submission" date="2013-11" db="EMBL/GenBank/DDBJ databases">
        <title>Genome sequence of the fusiform rust pathogen reveals effectors for host alternation and coevolution with pine.</title>
        <authorList>
            <consortium name="DOE Joint Genome Institute"/>
            <person name="Smith K."/>
            <person name="Pendleton A."/>
            <person name="Kubisiak T."/>
            <person name="Anderson C."/>
            <person name="Salamov A."/>
            <person name="Aerts A."/>
            <person name="Riley R."/>
            <person name="Clum A."/>
            <person name="Lindquist E."/>
            <person name="Ence D."/>
            <person name="Campbell M."/>
            <person name="Kronenberg Z."/>
            <person name="Feau N."/>
            <person name="Dhillon B."/>
            <person name="Hamelin R."/>
            <person name="Burleigh J."/>
            <person name="Smith J."/>
            <person name="Yandell M."/>
            <person name="Nelson C."/>
            <person name="Grigoriev I."/>
            <person name="Davis J."/>
        </authorList>
    </citation>
    <scope>NUCLEOTIDE SEQUENCE</scope>
    <source>
        <strain evidence="3">G11</strain>
    </source>
</reference>
<protein>
    <submittedName>
        <fullName evidence="3">Uncharacterized protein</fullName>
    </submittedName>
</protein>
<accession>A0A9P6NQG1</accession>
<feature type="signal peptide" evidence="2">
    <location>
        <begin position="1"/>
        <end position="17"/>
    </location>
</feature>
<dbReference type="Proteomes" id="UP000886653">
    <property type="component" value="Unassembled WGS sequence"/>
</dbReference>
<feature type="chain" id="PRO_5040343464" evidence="2">
    <location>
        <begin position="18"/>
        <end position="225"/>
    </location>
</feature>
<gene>
    <name evidence="3" type="ORF">CROQUDRAFT_652863</name>
</gene>
<sequence>MQSILILLLTVLGAVLADQPVINTPPSVAQCLPSQVSFNGGVPPYYISVIPGGQPTAAALEDFPMQATSPYTWIVKQPAGTSVTLQIRDSNGQINYSQQVTVQPGQSNCLGNSASSGSSNSSATTPTTNTTSPASETPTTDNATATASNATSTTTPSTTNTSSPTTATKGSSPFTTTPSTSNSSSTVSGTSNPAAGAARNSAASSKFNAALIATVVVGTTFALSA</sequence>
<dbReference type="PANTHER" id="PTHR37487">
    <property type="entry name" value="CHROMOSOME 1, WHOLE GENOME SHOTGUN SEQUENCE"/>
    <property type="match status" value="1"/>
</dbReference>
<organism evidence="3 4">
    <name type="scientific">Cronartium quercuum f. sp. fusiforme G11</name>
    <dbReference type="NCBI Taxonomy" id="708437"/>
    <lineage>
        <taxon>Eukaryota</taxon>
        <taxon>Fungi</taxon>
        <taxon>Dikarya</taxon>
        <taxon>Basidiomycota</taxon>
        <taxon>Pucciniomycotina</taxon>
        <taxon>Pucciniomycetes</taxon>
        <taxon>Pucciniales</taxon>
        <taxon>Coleosporiaceae</taxon>
        <taxon>Cronartium</taxon>
    </lineage>
</organism>
<dbReference type="PANTHER" id="PTHR37487:SF2">
    <property type="entry name" value="EXPRESSED PROTEIN"/>
    <property type="match status" value="1"/>
</dbReference>
<evidence type="ECO:0000256" key="2">
    <source>
        <dbReference type="SAM" id="SignalP"/>
    </source>
</evidence>
<proteinExistence type="predicted"/>
<feature type="region of interest" description="Disordered" evidence="1">
    <location>
        <begin position="105"/>
        <end position="197"/>
    </location>
</feature>
<keyword evidence="4" id="KW-1185">Reference proteome</keyword>